<sequence>MRKDLNATLGRSPNTLMHDALGALSLCVTFVAVLYLPGLF</sequence>
<comment type="caution">
    <text evidence="2">The sequence shown here is derived from an EMBL/GenBank/DDBJ whole genome shotgun (WGS) entry which is preliminary data.</text>
</comment>
<keyword evidence="1" id="KW-0812">Transmembrane</keyword>
<evidence type="ECO:0000313" key="2">
    <source>
        <dbReference type="EMBL" id="MPL79221.1"/>
    </source>
</evidence>
<feature type="transmembrane region" description="Helical" evidence="1">
    <location>
        <begin position="20"/>
        <end position="39"/>
    </location>
</feature>
<keyword evidence="1" id="KW-1133">Transmembrane helix</keyword>
<dbReference type="AlphaFoldDB" id="A0A644UK00"/>
<gene>
    <name evidence="2" type="ORF">SDC9_25096</name>
</gene>
<name>A0A644UK00_9ZZZZ</name>
<protein>
    <submittedName>
        <fullName evidence="2">Uncharacterized protein</fullName>
    </submittedName>
</protein>
<reference evidence="2" key="1">
    <citation type="submission" date="2019-08" db="EMBL/GenBank/DDBJ databases">
        <authorList>
            <person name="Kucharzyk K."/>
            <person name="Murdoch R.W."/>
            <person name="Higgins S."/>
            <person name="Loffler F."/>
        </authorList>
    </citation>
    <scope>NUCLEOTIDE SEQUENCE</scope>
</reference>
<proteinExistence type="predicted"/>
<dbReference type="EMBL" id="VSSQ01000124">
    <property type="protein sequence ID" value="MPL79221.1"/>
    <property type="molecule type" value="Genomic_DNA"/>
</dbReference>
<keyword evidence="1" id="KW-0472">Membrane</keyword>
<evidence type="ECO:0000256" key="1">
    <source>
        <dbReference type="SAM" id="Phobius"/>
    </source>
</evidence>
<organism evidence="2">
    <name type="scientific">bioreactor metagenome</name>
    <dbReference type="NCBI Taxonomy" id="1076179"/>
    <lineage>
        <taxon>unclassified sequences</taxon>
        <taxon>metagenomes</taxon>
        <taxon>ecological metagenomes</taxon>
    </lineage>
</organism>
<accession>A0A644UK00</accession>